<evidence type="ECO:0000313" key="1">
    <source>
        <dbReference type="EMBL" id="QFG74384.1"/>
    </source>
</evidence>
<organism evidence="1">
    <name type="scientific">Megaviridae environmental sample</name>
    <dbReference type="NCBI Taxonomy" id="1737588"/>
    <lineage>
        <taxon>Viruses</taxon>
        <taxon>Varidnaviria</taxon>
        <taxon>Bamfordvirae</taxon>
        <taxon>Nucleocytoviricota</taxon>
        <taxon>Megaviricetes</taxon>
        <taxon>Imitervirales</taxon>
        <taxon>Mimiviridae</taxon>
        <taxon>environmental samples</taxon>
    </lineage>
</organism>
<accession>A0A5J6VLN2</accession>
<dbReference type="EMBL" id="MN448287">
    <property type="protein sequence ID" value="QFG74384.1"/>
    <property type="molecule type" value="Genomic_DNA"/>
</dbReference>
<protein>
    <submittedName>
        <fullName evidence="1">Uncharacterized protein</fullName>
    </submittedName>
</protein>
<proteinExistence type="predicted"/>
<reference evidence="1" key="1">
    <citation type="journal article" date="2019" name="Philos. Trans. R. Soc. Lond., B, Biol. Sci.">
        <title>Targeted metagenomic recovery of four divergent viruses reveals shared and distinctive characteristics of giant viruses of marine eukaryotes.</title>
        <authorList>
            <person name="Needham D.M."/>
            <person name="Poirier C."/>
            <person name="Hehenberger E."/>
            <person name="Jimenez V."/>
            <person name="Swalwell J.E."/>
            <person name="Santoro A.E."/>
            <person name="Worden A.Z."/>
        </authorList>
    </citation>
    <scope>NUCLEOTIDE SEQUENCE</scope>
    <source>
        <strain evidence="1">MPacV-611</strain>
    </source>
</reference>
<sequence>MFITNVLKRDSYWVHLAYKNYSKSTHVFNKKQNFIQKVNGLYKYIYIYIYNKKIKQP</sequence>
<name>A0A5J6VLN2_9VIRU</name>